<feature type="coiled-coil region" evidence="1">
    <location>
        <begin position="119"/>
        <end position="146"/>
    </location>
</feature>
<proteinExistence type="predicted"/>
<dbReference type="GO" id="GO:0003677">
    <property type="term" value="F:DNA binding"/>
    <property type="evidence" value="ECO:0007669"/>
    <property type="project" value="UniProtKB-KW"/>
</dbReference>
<dbReference type="Pfam" id="PF10543">
    <property type="entry name" value="ORF6N"/>
    <property type="match status" value="1"/>
</dbReference>
<sequence>MSKQETLIPAEVIADKILLLRERKVMLDKDLALLYQVPTKVLNQAVRRNVYRFPSDFMFKLTEQEVAILRSQIVTSSWGGQRYLPYAFTEQGVAMLSSVLNSRQAISVNIQIIRTFTRLREIIATHKDLQHKIEDLERKYNKRFKNIFQAIKLLFKNDENINQRFTYEEDRLKNKQFGFLPPRQTLGKPKQRK</sequence>
<accession>A0A388TJ92</accession>
<comment type="caution">
    <text evidence="3">The sequence shown here is derived from an EMBL/GenBank/DDBJ whole genome shotgun (WGS) entry which is preliminary data.</text>
</comment>
<dbReference type="AlphaFoldDB" id="A0A388TJ92"/>
<gene>
    <name evidence="3" type="ORF">NO2_1392</name>
</gene>
<dbReference type="InterPro" id="IPR018873">
    <property type="entry name" value="KilA-N_DNA-bd_domain"/>
</dbReference>
<dbReference type="Proteomes" id="UP000275925">
    <property type="component" value="Unassembled WGS sequence"/>
</dbReference>
<keyword evidence="1" id="KW-0175">Coiled coil</keyword>
<feature type="domain" description="KilA-N DNA-binding" evidence="2">
    <location>
        <begin position="16"/>
        <end position="99"/>
    </location>
</feature>
<name>A0A388TJ92_9BACT</name>
<evidence type="ECO:0000256" key="1">
    <source>
        <dbReference type="SAM" id="Coils"/>
    </source>
</evidence>
<evidence type="ECO:0000259" key="2">
    <source>
        <dbReference type="Pfam" id="PF10543"/>
    </source>
</evidence>
<dbReference type="EMBL" id="BGZO01000065">
    <property type="protein sequence ID" value="GBR76920.1"/>
    <property type="molecule type" value="Genomic_DNA"/>
</dbReference>
<reference evidence="3 4" key="1">
    <citation type="journal article" date="2019" name="ISME J.">
        <title>Genome analyses of uncultured TG2/ZB3 bacteria in 'Margulisbacteria' specifically attached to ectosymbiotic spirochetes of protists in the termite gut.</title>
        <authorList>
            <person name="Utami Y.D."/>
            <person name="Kuwahara H."/>
            <person name="Igai K."/>
            <person name="Murakami T."/>
            <person name="Sugaya K."/>
            <person name="Morikawa T."/>
            <person name="Nagura Y."/>
            <person name="Yuki M."/>
            <person name="Deevong P."/>
            <person name="Inoue T."/>
            <person name="Kihara K."/>
            <person name="Lo N."/>
            <person name="Yamada A."/>
            <person name="Ohkuma M."/>
            <person name="Hongoh Y."/>
        </authorList>
    </citation>
    <scope>NUCLEOTIDE SEQUENCE [LARGE SCALE GENOMIC DNA]</scope>
    <source>
        <strain evidence="3">NkOx7-02</strain>
    </source>
</reference>
<organism evidence="3 4">
    <name type="scientific">Candidatus Termititenax persephonae</name>
    <dbReference type="NCBI Taxonomy" id="2218525"/>
    <lineage>
        <taxon>Bacteria</taxon>
        <taxon>Bacillati</taxon>
        <taxon>Candidatus Margulisiibacteriota</taxon>
        <taxon>Candidatus Termititenacia</taxon>
        <taxon>Candidatus Termititenacales</taxon>
        <taxon>Candidatus Termititenacaceae</taxon>
        <taxon>Candidatus Termititenax</taxon>
    </lineage>
</organism>
<keyword evidence="3" id="KW-0238">DNA-binding</keyword>
<protein>
    <submittedName>
        <fullName evidence="3">DNA-binding protein</fullName>
    </submittedName>
</protein>
<evidence type="ECO:0000313" key="3">
    <source>
        <dbReference type="EMBL" id="GBR76920.1"/>
    </source>
</evidence>
<keyword evidence="4" id="KW-1185">Reference proteome</keyword>
<evidence type="ECO:0000313" key="4">
    <source>
        <dbReference type="Proteomes" id="UP000275925"/>
    </source>
</evidence>